<dbReference type="GO" id="GO:0006355">
    <property type="term" value="P:regulation of DNA-templated transcription"/>
    <property type="evidence" value="ECO:0007669"/>
    <property type="project" value="InterPro"/>
</dbReference>
<dbReference type="Gene3D" id="3.40.50.2300">
    <property type="match status" value="1"/>
</dbReference>
<keyword evidence="2" id="KW-0067">ATP-binding</keyword>
<feature type="modified residue" description="4-aspartylphosphate" evidence="7">
    <location>
        <position position="61"/>
    </location>
</feature>
<dbReference type="InterPro" id="IPR025944">
    <property type="entry name" value="Sigma_54_int_dom_CS"/>
</dbReference>
<keyword evidence="3" id="KW-0805">Transcription regulation</keyword>
<dbReference type="PANTHER" id="PTHR32071">
    <property type="entry name" value="TRANSCRIPTIONAL REGULATORY PROTEIN"/>
    <property type="match status" value="1"/>
</dbReference>
<dbReference type="FunFam" id="1.10.8.60:FF:000014">
    <property type="entry name" value="DNA-binding transcriptional regulator NtrC"/>
    <property type="match status" value="1"/>
</dbReference>
<dbReference type="PROSITE" id="PS00688">
    <property type="entry name" value="SIGMA54_INTERACT_3"/>
    <property type="match status" value="1"/>
</dbReference>
<dbReference type="SMART" id="SM00448">
    <property type="entry name" value="REC"/>
    <property type="match status" value="1"/>
</dbReference>
<dbReference type="Pfam" id="PF25601">
    <property type="entry name" value="AAA_lid_14"/>
    <property type="match status" value="1"/>
</dbReference>
<dbReference type="SMART" id="SM00382">
    <property type="entry name" value="AAA"/>
    <property type="match status" value="1"/>
</dbReference>
<dbReference type="SUPFAM" id="SSF52172">
    <property type="entry name" value="CheY-like"/>
    <property type="match status" value="1"/>
</dbReference>
<dbReference type="SUPFAM" id="SSF46689">
    <property type="entry name" value="Homeodomain-like"/>
    <property type="match status" value="1"/>
</dbReference>
<dbReference type="InterPro" id="IPR011006">
    <property type="entry name" value="CheY-like_superfamily"/>
</dbReference>
<keyword evidence="12" id="KW-1185">Reference proteome</keyword>
<dbReference type="PROSITE" id="PS50045">
    <property type="entry name" value="SIGMA54_INTERACT_4"/>
    <property type="match status" value="1"/>
</dbReference>
<evidence type="ECO:0000256" key="2">
    <source>
        <dbReference type="ARBA" id="ARBA00022840"/>
    </source>
</evidence>
<evidence type="ECO:0000256" key="4">
    <source>
        <dbReference type="ARBA" id="ARBA00023125"/>
    </source>
</evidence>
<evidence type="ECO:0000313" key="12">
    <source>
        <dbReference type="Proteomes" id="UP000030661"/>
    </source>
</evidence>
<sequence>MNIRQTPETPASILIVDDLPDNLRLLSDILQDQGYLVRLLRQGEMVLPSVLSLPPELILLDIMMPGMDGYEVCQQLKTDERTRDIPIIFLSALEDIADKVKAFAVGGVDYITKPFQAEEVLARVQTHLTLQQYRAHLAELVDERTRELKHANEQLQTALAEIRQLKDQLQVENLYFREEIKLEHNFDEILGQSPLLAYTLFKVAQVAATDTPILILGETGVGKELIARAIHHASLRKDRPLVKVNCAALPAHLIESELFGHERGSFTGAIAKRIGRFELADGATLFLDEIGELPLELQPKLLRVIQEGEFERLGNSRTLKVDVRLLAATNRNLEAEVHAKKFRQDLYYRLAVYPLTIPPLRERRDDIPLLVQAFVRKFSKKHGKLIETIPQATLTALQQYAWPGNVRELENVIERAVITTPDHILRVELPETPIAITEPTKTLETVERDYITQVLKSTNWRIEGPKGAALILGLHPNTLRFRMQKLNIKRS</sequence>
<dbReference type="SUPFAM" id="SSF52540">
    <property type="entry name" value="P-loop containing nucleoside triphosphate hydrolases"/>
    <property type="match status" value="1"/>
</dbReference>
<accession>A0A081C7R4</accession>
<dbReference type="PANTHER" id="PTHR32071:SF123">
    <property type="entry name" value="DNA-BINDING TRANSCRIPTIONAL ACTIVATOR HYFR-RELATED"/>
    <property type="match status" value="1"/>
</dbReference>
<dbReference type="Pfam" id="PF00072">
    <property type="entry name" value="Response_reg"/>
    <property type="match status" value="1"/>
</dbReference>
<evidence type="ECO:0000256" key="6">
    <source>
        <dbReference type="ARBA" id="ARBA00023163"/>
    </source>
</evidence>
<evidence type="ECO:0000259" key="10">
    <source>
        <dbReference type="PROSITE" id="PS50110"/>
    </source>
</evidence>
<dbReference type="InterPro" id="IPR002197">
    <property type="entry name" value="HTH_Fis"/>
</dbReference>
<dbReference type="eggNOG" id="COG2204">
    <property type="taxonomic scope" value="Bacteria"/>
</dbReference>
<keyword evidence="7" id="KW-0597">Phosphoprotein</keyword>
<keyword evidence="6" id="KW-0804">Transcription</keyword>
<dbReference type="GO" id="GO:0005524">
    <property type="term" value="F:ATP binding"/>
    <property type="evidence" value="ECO:0007669"/>
    <property type="project" value="UniProtKB-KW"/>
</dbReference>
<dbReference type="InterPro" id="IPR002078">
    <property type="entry name" value="Sigma_54_int"/>
</dbReference>
<dbReference type="InterPro" id="IPR025662">
    <property type="entry name" value="Sigma_54_int_dom_ATP-bd_1"/>
</dbReference>
<evidence type="ECO:0000256" key="8">
    <source>
        <dbReference type="SAM" id="Coils"/>
    </source>
</evidence>
<dbReference type="InterPro" id="IPR009057">
    <property type="entry name" value="Homeodomain-like_sf"/>
</dbReference>
<keyword evidence="1" id="KW-0547">Nucleotide-binding</keyword>
<gene>
    <name evidence="11" type="ORF">U27_00516</name>
</gene>
<evidence type="ECO:0000256" key="5">
    <source>
        <dbReference type="ARBA" id="ARBA00023159"/>
    </source>
</evidence>
<feature type="coiled-coil region" evidence="8">
    <location>
        <begin position="141"/>
        <end position="172"/>
    </location>
</feature>
<dbReference type="STRING" id="1499967.U27_00516"/>
<dbReference type="InterPro" id="IPR001789">
    <property type="entry name" value="Sig_transdc_resp-reg_receiver"/>
</dbReference>
<dbReference type="Pfam" id="PF00158">
    <property type="entry name" value="Sigma54_activat"/>
    <property type="match status" value="1"/>
</dbReference>
<dbReference type="PROSITE" id="PS00675">
    <property type="entry name" value="SIGMA54_INTERACT_1"/>
    <property type="match status" value="1"/>
</dbReference>
<evidence type="ECO:0000313" key="11">
    <source>
        <dbReference type="EMBL" id="GAK60619.1"/>
    </source>
</evidence>
<dbReference type="EMBL" id="DF820474">
    <property type="protein sequence ID" value="GAK60619.1"/>
    <property type="molecule type" value="Genomic_DNA"/>
</dbReference>
<dbReference type="HOGENOM" id="CLU_000445_0_6_0"/>
<feature type="domain" description="Sigma-54 factor interaction" evidence="9">
    <location>
        <begin position="189"/>
        <end position="418"/>
    </location>
</feature>
<keyword evidence="4" id="KW-0238">DNA-binding</keyword>
<proteinExistence type="predicted"/>
<dbReference type="InterPro" id="IPR058031">
    <property type="entry name" value="AAA_lid_NorR"/>
</dbReference>
<dbReference type="CDD" id="cd19920">
    <property type="entry name" value="REC_PA4781-like"/>
    <property type="match status" value="1"/>
</dbReference>
<dbReference type="Gene3D" id="1.10.10.60">
    <property type="entry name" value="Homeodomain-like"/>
    <property type="match status" value="1"/>
</dbReference>
<dbReference type="Pfam" id="PF02954">
    <property type="entry name" value="HTH_8"/>
    <property type="match status" value="1"/>
</dbReference>
<dbReference type="Proteomes" id="UP000030661">
    <property type="component" value="Unassembled WGS sequence"/>
</dbReference>
<reference evidence="11 12" key="1">
    <citation type="journal article" date="2015" name="PeerJ">
        <title>First genomic representation of candidate bacterial phylum KSB3 points to enhanced environmental sensing as a trigger of wastewater bulking.</title>
        <authorList>
            <person name="Sekiguchi Y."/>
            <person name="Ohashi A."/>
            <person name="Parks D.H."/>
            <person name="Yamauchi T."/>
            <person name="Tyson G.W."/>
            <person name="Hugenholtz P."/>
        </authorList>
    </citation>
    <scope>NUCLEOTIDE SEQUENCE [LARGE SCALE GENOMIC DNA]</scope>
</reference>
<dbReference type="PROSITE" id="PS50110">
    <property type="entry name" value="RESPONSE_REGULATORY"/>
    <property type="match status" value="1"/>
</dbReference>
<dbReference type="GO" id="GO:0000160">
    <property type="term" value="P:phosphorelay signal transduction system"/>
    <property type="evidence" value="ECO:0007669"/>
    <property type="project" value="InterPro"/>
</dbReference>
<dbReference type="Gene3D" id="3.40.50.300">
    <property type="entry name" value="P-loop containing nucleotide triphosphate hydrolases"/>
    <property type="match status" value="1"/>
</dbReference>
<evidence type="ECO:0000259" key="9">
    <source>
        <dbReference type="PROSITE" id="PS50045"/>
    </source>
</evidence>
<evidence type="ECO:0000256" key="1">
    <source>
        <dbReference type="ARBA" id="ARBA00022741"/>
    </source>
</evidence>
<dbReference type="CDD" id="cd00009">
    <property type="entry name" value="AAA"/>
    <property type="match status" value="1"/>
</dbReference>
<name>A0A081C7R4_VECG1</name>
<evidence type="ECO:0000256" key="3">
    <source>
        <dbReference type="ARBA" id="ARBA00023015"/>
    </source>
</evidence>
<evidence type="ECO:0000256" key="7">
    <source>
        <dbReference type="PROSITE-ProRule" id="PRU00169"/>
    </source>
</evidence>
<dbReference type="Gene3D" id="1.10.8.60">
    <property type="match status" value="1"/>
</dbReference>
<keyword evidence="8" id="KW-0175">Coiled coil</keyword>
<protein>
    <submittedName>
        <fullName evidence="11">Transcriptional regulator, NifA subfamily, Fis Family</fullName>
    </submittedName>
</protein>
<organism evidence="11 12">
    <name type="scientific">Vecturithrix granuli</name>
    <dbReference type="NCBI Taxonomy" id="1499967"/>
    <lineage>
        <taxon>Bacteria</taxon>
        <taxon>Candidatus Moduliflexota</taxon>
        <taxon>Candidatus Vecturitrichia</taxon>
        <taxon>Candidatus Vecturitrichales</taxon>
        <taxon>Candidatus Vecturitrichaceae</taxon>
        <taxon>Candidatus Vecturithrix</taxon>
    </lineage>
</organism>
<feature type="domain" description="Response regulatory" evidence="10">
    <location>
        <begin position="12"/>
        <end position="128"/>
    </location>
</feature>
<dbReference type="GO" id="GO:0043565">
    <property type="term" value="F:sequence-specific DNA binding"/>
    <property type="evidence" value="ECO:0007669"/>
    <property type="project" value="InterPro"/>
</dbReference>
<dbReference type="AlphaFoldDB" id="A0A081C7R4"/>
<dbReference type="InterPro" id="IPR027417">
    <property type="entry name" value="P-loop_NTPase"/>
</dbReference>
<dbReference type="InterPro" id="IPR003593">
    <property type="entry name" value="AAA+_ATPase"/>
</dbReference>
<dbReference type="FunFam" id="3.40.50.300:FF:000006">
    <property type="entry name" value="DNA-binding transcriptional regulator NtrC"/>
    <property type="match status" value="1"/>
</dbReference>
<keyword evidence="5" id="KW-0010">Activator</keyword>